<evidence type="ECO:0000313" key="2">
    <source>
        <dbReference type="EMBL" id="KHN75408.1"/>
    </source>
</evidence>
<accession>A0A0B2V1H6</accession>
<evidence type="ECO:0000313" key="3">
    <source>
        <dbReference type="Proteomes" id="UP000031036"/>
    </source>
</evidence>
<gene>
    <name evidence="2" type="ORF">Tcan_14415</name>
</gene>
<reference evidence="2 3" key="1">
    <citation type="submission" date="2014-11" db="EMBL/GenBank/DDBJ databases">
        <title>Genetic blueprint of the zoonotic pathogen Toxocara canis.</title>
        <authorList>
            <person name="Zhu X.-Q."/>
            <person name="Korhonen P.K."/>
            <person name="Cai H."/>
            <person name="Young N.D."/>
            <person name="Nejsum P."/>
            <person name="von Samson-Himmelstjerna G."/>
            <person name="Boag P.R."/>
            <person name="Tan P."/>
            <person name="Li Q."/>
            <person name="Min J."/>
            <person name="Yang Y."/>
            <person name="Wang X."/>
            <person name="Fang X."/>
            <person name="Hall R.S."/>
            <person name="Hofmann A."/>
            <person name="Sternberg P.W."/>
            <person name="Jex A.R."/>
            <person name="Gasser R.B."/>
        </authorList>
    </citation>
    <scope>NUCLEOTIDE SEQUENCE [LARGE SCALE GENOMIC DNA]</scope>
    <source>
        <strain evidence="2">PN_DK_2014</strain>
    </source>
</reference>
<feature type="compositionally biased region" description="Basic residues" evidence="1">
    <location>
        <begin position="7"/>
        <end position="17"/>
    </location>
</feature>
<feature type="compositionally biased region" description="Polar residues" evidence="1">
    <location>
        <begin position="49"/>
        <end position="58"/>
    </location>
</feature>
<name>A0A0B2V1H6_TOXCA</name>
<feature type="region of interest" description="Disordered" evidence="1">
    <location>
        <begin position="1"/>
        <end position="60"/>
    </location>
</feature>
<protein>
    <submittedName>
        <fullName evidence="2">Uncharacterized protein</fullName>
    </submittedName>
</protein>
<organism evidence="2 3">
    <name type="scientific">Toxocara canis</name>
    <name type="common">Canine roundworm</name>
    <dbReference type="NCBI Taxonomy" id="6265"/>
    <lineage>
        <taxon>Eukaryota</taxon>
        <taxon>Metazoa</taxon>
        <taxon>Ecdysozoa</taxon>
        <taxon>Nematoda</taxon>
        <taxon>Chromadorea</taxon>
        <taxon>Rhabditida</taxon>
        <taxon>Spirurina</taxon>
        <taxon>Ascaridomorpha</taxon>
        <taxon>Ascaridoidea</taxon>
        <taxon>Toxocaridae</taxon>
        <taxon>Toxocara</taxon>
    </lineage>
</organism>
<comment type="caution">
    <text evidence="2">The sequence shown here is derived from an EMBL/GenBank/DDBJ whole genome shotgun (WGS) entry which is preliminary data.</text>
</comment>
<dbReference type="AlphaFoldDB" id="A0A0B2V1H6"/>
<keyword evidence="3" id="KW-1185">Reference proteome</keyword>
<sequence length="226" mass="25698">MHNAQHAPHRHSGRSRRWNAFDASSQRQAHVRSHSPVPDEPLPNRNDTEGSPQESTPTAEDVERIAQLIRRALPLQNNRSFASIDTVDNAQLHSYAQLRATAQPLHLEQRAQNAEGRLQRRSINAQNAIVPFFHNHHPAVRTFAQRHQQQNAYSMQPLQHYHPELYVYQGSSAQCASTLRPVKIVLTHTNGHLSEHYPSLESCLIRHICLPITVQPQRGSTLSILF</sequence>
<evidence type="ECO:0000256" key="1">
    <source>
        <dbReference type="SAM" id="MobiDB-lite"/>
    </source>
</evidence>
<dbReference type="Proteomes" id="UP000031036">
    <property type="component" value="Unassembled WGS sequence"/>
</dbReference>
<proteinExistence type="predicted"/>
<dbReference type="EMBL" id="JPKZ01002712">
    <property type="protein sequence ID" value="KHN75408.1"/>
    <property type="molecule type" value="Genomic_DNA"/>
</dbReference>